<proteinExistence type="predicted"/>
<dbReference type="OrthoDB" id="3537975at2"/>
<protein>
    <recommendedName>
        <fullName evidence="3">MarR family transcriptional regulator</fullName>
    </recommendedName>
</protein>
<gene>
    <name evidence="1" type="ORF">FED44_24995</name>
</gene>
<evidence type="ECO:0008006" key="3">
    <source>
        <dbReference type="Google" id="ProtNLM"/>
    </source>
</evidence>
<comment type="caution">
    <text evidence="1">The sequence shown here is derived from an EMBL/GenBank/DDBJ whole genome shotgun (WGS) entry which is preliminary data.</text>
</comment>
<keyword evidence="2" id="KW-1185">Reference proteome</keyword>
<name>A0A5R8YQE7_9ACTN</name>
<dbReference type="EMBL" id="VANP01000010">
    <property type="protein sequence ID" value="TLP55702.1"/>
    <property type="molecule type" value="Genomic_DNA"/>
</dbReference>
<reference evidence="1" key="1">
    <citation type="submission" date="2019-05" db="EMBL/GenBank/DDBJ databases">
        <title>Isolation, diversity and antifungal activity of Actinobacteria from wheat.</title>
        <authorList>
            <person name="Yu B."/>
        </authorList>
    </citation>
    <scope>NUCLEOTIDE SEQUENCE [LARGE SCALE GENOMIC DNA]</scope>
    <source>
        <strain evidence="1">NEAU-HEGS1-5</strain>
    </source>
</reference>
<organism evidence="1 2">
    <name type="scientific">Microbispora triticiradicis</name>
    <dbReference type="NCBI Taxonomy" id="2200763"/>
    <lineage>
        <taxon>Bacteria</taxon>
        <taxon>Bacillati</taxon>
        <taxon>Actinomycetota</taxon>
        <taxon>Actinomycetes</taxon>
        <taxon>Streptosporangiales</taxon>
        <taxon>Streptosporangiaceae</taxon>
        <taxon>Microbispora</taxon>
    </lineage>
</organism>
<dbReference type="Proteomes" id="UP000309033">
    <property type="component" value="Unassembled WGS sequence"/>
</dbReference>
<evidence type="ECO:0000313" key="1">
    <source>
        <dbReference type="EMBL" id="TLP55702.1"/>
    </source>
</evidence>
<dbReference type="InterPro" id="IPR036388">
    <property type="entry name" value="WH-like_DNA-bd_sf"/>
</dbReference>
<dbReference type="AlphaFoldDB" id="A0A5R8YQE7"/>
<dbReference type="Gene3D" id="1.10.10.10">
    <property type="entry name" value="Winged helix-like DNA-binding domain superfamily/Winged helix DNA-binding domain"/>
    <property type="match status" value="1"/>
</dbReference>
<accession>A0A5R8YQE7</accession>
<sequence length="82" mass="8819">MREDEESLGDAQEMSGTELTVYEAVAALNVDERSATISAVAEMTALGEDDVRRCLGTLVEGGRLVPKGDAYLLGAHDWGLEY</sequence>
<evidence type="ECO:0000313" key="2">
    <source>
        <dbReference type="Proteomes" id="UP000309033"/>
    </source>
</evidence>